<evidence type="ECO:0000259" key="6">
    <source>
        <dbReference type="Pfam" id="PF08669"/>
    </source>
</evidence>
<feature type="domain" description="SoxA A3" evidence="7">
    <location>
        <begin position="484"/>
        <end position="567"/>
    </location>
</feature>
<dbReference type="Gene3D" id="3.50.50.60">
    <property type="entry name" value="FAD/NAD(P)-binding domain"/>
    <property type="match status" value="1"/>
</dbReference>
<evidence type="ECO:0000313" key="8">
    <source>
        <dbReference type="EMBL" id="MBP2397746.1"/>
    </source>
</evidence>
<dbReference type="PRINTS" id="PR00411">
    <property type="entry name" value="PNDRDTASEI"/>
</dbReference>
<comment type="subcellular location">
    <subcellularLocation>
        <location evidence="3">Cytoplasm</location>
    </subcellularLocation>
</comment>
<dbReference type="NCBIfam" id="TIGR01372">
    <property type="entry name" value="soxA"/>
    <property type="match status" value="1"/>
</dbReference>
<evidence type="ECO:0000259" key="5">
    <source>
        <dbReference type="Pfam" id="PF07992"/>
    </source>
</evidence>
<reference evidence="8 9" key="1">
    <citation type="submission" date="2021-03" db="EMBL/GenBank/DDBJ databases">
        <title>Sequencing the genomes of 1000 actinobacteria strains.</title>
        <authorList>
            <person name="Klenk H.-P."/>
        </authorList>
    </citation>
    <scope>NUCLEOTIDE SEQUENCE [LARGE SCALE GENOMIC DNA]</scope>
    <source>
        <strain evidence="8 9">DSM 20168</strain>
    </source>
</reference>
<comment type="catalytic activity">
    <reaction evidence="3">
        <text>sarcosine + (6S)-5,6,7,8-tetrahydrofolate + O2 = (6R)-5,10-methylene-5,6,7,8-tetrahydrofolate + glycine + H2O2</text>
        <dbReference type="Rhea" id="RHEA:70455"/>
        <dbReference type="ChEBI" id="CHEBI:15379"/>
        <dbReference type="ChEBI" id="CHEBI:15636"/>
        <dbReference type="ChEBI" id="CHEBI:16240"/>
        <dbReference type="ChEBI" id="CHEBI:57305"/>
        <dbReference type="ChEBI" id="CHEBI:57433"/>
        <dbReference type="ChEBI" id="CHEBI:57453"/>
        <dbReference type="EC" id="1.5.3.24"/>
    </reaction>
</comment>
<evidence type="ECO:0000256" key="3">
    <source>
        <dbReference type="PIRNR" id="PIRNR037980"/>
    </source>
</evidence>
<keyword evidence="3" id="KW-0963">Cytoplasm</keyword>
<dbReference type="SUPFAM" id="SSF101790">
    <property type="entry name" value="Aminomethyltransferase beta-barrel domain"/>
    <property type="match status" value="1"/>
</dbReference>
<dbReference type="PIRSF" id="PIRSF037980">
    <property type="entry name" value="SoxA"/>
    <property type="match status" value="1"/>
</dbReference>
<dbReference type="SUPFAM" id="SSF103025">
    <property type="entry name" value="Folate-binding domain"/>
    <property type="match status" value="1"/>
</dbReference>
<dbReference type="Pfam" id="PF08669">
    <property type="entry name" value="GCV_T_C"/>
    <property type="match status" value="1"/>
</dbReference>
<dbReference type="Pfam" id="PF07992">
    <property type="entry name" value="Pyr_redox_2"/>
    <property type="match status" value="1"/>
</dbReference>
<dbReference type="InterPro" id="IPR029043">
    <property type="entry name" value="GcvT/YgfZ_C"/>
</dbReference>
<dbReference type="Gene3D" id="3.30.1360.120">
    <property type="entry name" value="Probable tRNA modification gtpase trme, domain 1"/>
    <property type="match status" value="1"/>
</dbReference>
<dbReference type="GO" id="GO:0008115">
    <property type="term" value="F:sarcosine oxidase activity"/>
    <property type="evidence" value="ECO:0007669"/>
    <property type="project" value="UniProtKB-EC"/>
</dbReference>
<dbReference type="InterPro" id="IPR028896">
    <property type="entry name" value="GcvT/YgfZ/DmdA"/>
</dbReference>
<dbReference type="Proteomes" id="UP001195422">
    <property type="component" value="Unassembled WGS sequence"/>
</dbReference>
<proteinExistence type="inferred from homology"/>
<comment type="cofactor">
    <cofactor evidence="3">
        <name>NAD(+)</name>
        <dbReference type="ChEBI" id="CHEBI:57540"/>
    </cofactor>
    <text evidence="3">Binds 1 NAD(+) per subunit.</text>
</comment>
<dbReference type="PRINTS" id="PR00368">
    <property type="entry name" value="FADPNR"/>
</dbReference>
<comment type="caution">
    <text evidence="8">The sequence shown here is derived from an EMBL/GenBank/DDBJ whole genome shotgun (WGS) entry which is preliminary data.</text>
</comment>
<sequence>MSQHKSYRLPADQSPAARIDRGETLVLNVDGKQLNAFRGDTVASAMLANGQRSCGNSMYLDRPRGIFSAGVEEPNALVTVAARHEQDINESMLAATTVPVTANLSATLLRGLGVLDPSTDPAYYDHVHVHTDVLVVGAGPAGLAAAREASRSGARVLLLDERAEAGGSLRDAAGEQIDGQDAAAWIDATAAELASAAETTHLQRTTVLGSYDANYVIAVQRRTVHLDAPSGAGISRERIWHIRANQVVLATGAHERPIVFQNNDRPGIMLAGAVRSYLNRYGVRAGTQIVVATTNDSAYPLVADLAASGGVVAVVDARTTVSAAAAEAVGAGVRVITGSVVADTEANESGELSAVVVAELGEDRELGAPQRFEADVLAVAGGFNPVVHLHSQRQGKLVWDTSIHAFVPDTAVANQHLAGALTGLFDTASALSTGAATGAAAATAAGFERIAQVPQALAVPAGETRPVWLVPSLNGDQAANYTTHFVDLQRDQTVSDVLRATGAGLESVEHIKRYTSISTANDQGKTSGVAAIGVIAAVLGIENPAEIGTTTFRAPYTPVSFAALAGRTRGQLLDPARITPMHSWHLAHGAAFEDVGQWKRAWYFPQDGEDMDAAVYRECKAVRDSVGMLDATTLGKIEIRGADAAEFLNRIYTNGYTKLKVGMARYGVMCKADGMVFDDGVTLRLAEDRFLMHTTTGGAAGVLDWLEEWLQTEWPELDVTCTSVTEQLATVAVVGPRSRDVVAKLASGLDVSNEAFKFMSFRDVTLDSGIEARISRISFSGELAYEIAIPSWHGLRVWEDVFAAGQEFNITPYGTETMHVLRAEKGFIIVGQDTDGTVTPQDAGMEWVVSKLKDFVGKRSFSRADNLREDRKHLVSVLPVDTTLRLPEGAALVGAEALAVDGITPMDGWVTSSYNSPALGRTFGLALIKNGRSRIGEVLKTPVNGQLVDVLVSDLVLFDPEGSRRDG</sequence>
<comment type="similarity">
    <text evidence="1 3">Belongs to the GcvT family.</text>
</comment>
<dbReference type="EC" id="1.5.3.24" evidence="3"/>
<feature type="domain" description="FAD/NAD(P)-binding" evidence="5">
    <location>
        <begin position="132"/>
        <end position="392"/>
    </location>
</feature>
<name>A0ABS4XML0_GLUPR</name>
<dbReference type="EMBL" id="JAGIOJ010000001">
    <property type="protein sequence ID" value="MBP2397746.1"/>
    <property type="molecule type" value="Genomic_DNA"/>
</dbReference>
<protein>
    <recommendedName>
        <fullName evidence="3">Sarcosine oxidase subunit alpha</fullName>
        <ecNumber evidence="3">1.5.3.24</ecNumber>
    </recommendedName>
</protein>
<dbReference type="InterPro" id="IPR027266">
    <property type="entry name" value="TrmE/GcvT-like"/>
</dbReference>
<dbReference type="Pfam" id="PF01571">
    <property type="entry name" value="GCV_T"/>
    <property type="match status" value="1"/>
</dbReference>
<dbReference type="Gene3D" id="3.10.20.440">
    <property type="entry name" value="2Fe-2S iron-sulphur cluster binding domain, sarcosine oxidase, alpha subunit, N-terminal domain"/>
    <property type="match status" value="1"/>
</dbReference>
<dbReference type="Pfam" id="PF17806">
    <property type="entry name" value="SO_alpha_A3"/>
    <property type="match status" value="1"/>
</dbReference>
<keyword evidence="9" id="KW-1185">Reference proteome</keyword>
<dbReference type="RefSeq" id="WP_188948088.1">
    <property type="nucleotide sequence ID" value="NZ_BMPH01000005.1"/>
</dbReference>
<keyword evidence="3" id="KW-0547">Nucleotide-binding</keyword>
<dbReference type="InterPro" id="IPR006277">
    <property type="entry name" value="Sarcosine_oxidase_asu"/>
</dbReference>
<feature type="domain" description="GCVT N-terminal" evidence="4">
    <location>
        <begin position="581"/>
        <end position="851"/>
    </location>
</feature>
<dbReference type="InterPro" id="IPR013977">
    <property type="entry name" value="GcvT_C"/>
</dbReference>
<keyword evidence="2 3" id="KW-0560">Oxidoreductase</keyword>
<dbReference type="InterPro" id="IPR041117">
    <property type="entry name" value="SoxA_A3"/>
</dbReference>
<gene>
    <name evidence="8" type="ORF">JOF39_000827</name>
</gene>
<dbReference type="InterPro" id="IPR036188">
    <property type="entry name" value="FAD/NAD-bd_sf"/>
</dbReference>
<dbReference type="Pfam" id="PF13510">
    <property type="entry name" value="Fer2_4"/>
    <property type="match status" value="1"/>
</dbReference>
<dbReference type="InterPro" id="IPR023753">
    <property type="entry name" value="FAD/NAD-binding_dom"/>
</dbReference>
<evidence type="ECO:0000259" key="4">
    <source>
        <dbReference type="Pfam" id="PF01571"/>
    </source>
</evidence>
<dbReference type="InterPro" id="IPR042204">
    <property type="entry name" value="2Fe-2S-bd_N"/>
</dbReference>
<feature type="domain" description="Aminomethyltransferase C-terminal" evidence="6">
    <location>
        <begin position="888"/>
        <end position="959"/>
    </location>
</feature>
<organism evidence="8 9">
    <name type="scientific">Glutamicibacter protophormiae</name>
    <name type="common">Brevibacterium protophormiae</name>
    <dbReference type="NCBI Taxonomy" id="37930"/>
    <lineage>
        <taxon>Bacteria</taxon>
        <taxon>Bacillati</taxon>
        <taxon>Actinomycetota</taxon>
        <taxon>Actinomycetes</taxon>
        <taxon>Micrococcales</taxon>
        <taxon>Micrococcaceae</taxon>
        <taxon>Glutamicibacter</taxon>
    </lineage>
</organism>
<dbReference type="SUPFAM" id="SSF51905">
    <property type="entry name" value="FAD/NAD(P)-binding domain"/>
    <property type="match status" value="1"/>
</dbReference>
<dbReference type="InterPro" id="IPR006222">
    <property type="entry name" value="GCVT_N"/>
</dbReference>
<evidence type="ECO:0000256" key="2">
    <source>
        <dbReference type="ARBA" id="ARBA00023002"/>
    </source>
</evidence>
<keyword evidence="3" id="KW-0520">NAD</keyword>
<dbReference type="PANTHER" id="PTHR43757">
    <property type="entry name" value="AMINOMETHYLTRANSFERASE"/>
    <property type="match status" value="1"/>
</dbReference>
<accession>A0ABS4XML0</accession>
<evidence type="ECO:0000313" key="9">
    <source>
        <dbReference type="Proteomes" id="UP001195422"/>
    </source>
</evidence>
<dbReference type="PANTHER" id="PTHR43757:SF2">
    <property type="entry name" value="AMINOMETHYLTRANSFERASE, MITOCHONDRIAL"/>
    <property type="match status" value="1"/>
</dbReference>
<evidence type="ECO:0000256" key="1">
    <source>
        <dbReference type="ARBA" id="ARBA00008609"/>
    </source>
</evidence>
<evidence type="ECO:0000259" key="7">
    <source>
        <dbReference type="Pfam" id="PF17806"/>
    </source>
</evidence>